<gene>
    <name evidence="1" type="ORF">EVOR1521_LOCUS11815</name>
</gene>
<reference evidence="1" key="1">
    <citation type="submission" date="2023-08" db="EMBL/GenBank/DDBJ databases">
        <authorList>
            <person name="Chen Y."/>
            <person name="Shah S."/>
            <person name="Dougan E. K."/>
            <person name="Thang M."/>
            <person name="Chan C."/>
        </authorList>
    </citation>
    <scope>NUCLEOTIDE SEQUENCE</scope>
</reference>
<dbReference type="EMBL" id="CAUJNA010001202">
    <property type="protein sequence ID" value="CAJ1385155.1"/>
    <property type="molecule type" value="Genomic_DNA"/>
</dbReference>
<keyword evidence="2" id="KW-1185">Reference proteome</keyword>
<dbReference type="AlphaFoldDB" id="A0AA36MTC2"/>
<evidence type="ECO:0000313" key="2">
    <source>
        <dbReference type="Proteomes" id="UP001178507"/>
    </source>
</evidence>
<comment type="caution">
    <text evidence="1">The sequence shown here is derived from an EMBL/GenBank/DDBJ whole genome shotgun (WGS) entry which is preliminary data.</text>
</comment>
<proteinExistence type="predicted"/>
<organism evidence="1 2">
    <name type="scientific">Effrenium voratum</name>
    <dbReference type="NCBI Taxonomy" id="2562239"/>
    <lineage>
        <taxon>Eukaryota</taxon>
        <taxon>Sar</taxon>
        <taxon>Alveolata</taxon>
        <taxon>Dinophyceae</taxon>
        <taxon>Suessiales</taxon>
        <taxon>Symbiodiniaceae</taxon>
        <taxon>Effrenium</taxon>
    </lineage>
</organism>
<dbReference type="Proteomes" id="UP001178507">
    <property type="component" value="Unassembled WGS sequence"/>
</dbReference>
<accession>A0AA36MTC2</accession>
<evidence type="ECO:0000313" key="1">
    <source>
        <dbReference type="EMBL" id="CAJ1385155.1"/>
    </source>
</evidence>
<name>A0AA36MTC2_9DINO</name>
<sequence length="431" mass="47794">MPQLRLWAHRPLQLRGPGGTSWRGRRWRASQQLLPQLPMVLAGHPGDWDSWDGTVPPAALGNREEGDLGAFATAASLEVFLRIVYSARKLWKTDADSDLHKLCEKMAKWESLTAADGVDHPVQLLLALAAVDELPEAALDQVPLLLLLNEALARSARDELKSQGCREEPQIIAAARKRVASFLGISASSAPAAQELMTAEPPRSNVREACNAEYTLETKDFDYKTWVTARAVPWAHALCAVQQLRKLVAARGWAALEKAMERGQALELVAAMQFETEAAELLKTWLDVERPCEEDRVLATMAAQAFLHQSSRSRRTVDNGGCLTEILPDVRHGNTLRELAVDVRMAIYDERVEAKSQEWASVGAGMSFELGHAADVDGFKALCWRASHVHGLDKATFWGLWRAAKRDREKAQVFVRSANEGFVEKHCGNLR</sequence>
<protein>
    <submittedName>
        <fullName evidence="1">Uncharacterized protein</fullName>
    </submittedName>
</protein>